<feature type="region of interest" description="Disordered" evidence="1">
    <location>
        <begin position="1"/>
        <end position="36"/>
    </location>
</feature>
<dbReference type="AlphaFoldDB" id="A0A6J4Q346"/>
<organism evidence="2">
    <name type="scientific">uncultured Rubrobacteraceae bacterium</name>
    <dbReference type="NCBI Taxonomy" id="349277"/>
    <lineage>
        <taxon>Bacteria</taxon>
        <taxon>Bacillati</taxon>
        <taxon>Actinomycetota</taxon>
        <taxon>Rubrobacteria</taxon>
        <taxon>Rubrobacterales</taxon>
        <taxon>Rubrobacteraceae</taxon>
        <taxon>environmental samples</taxon>
    </lineage>
</organism>
<gene>
    <name evidence="2" type="ORF">AVDCRST_MAG01-01-2816</name>
</gene>
<name>A0A6J4Q346_9ACTN</name>
<evidence type="ECO:0000256" key="1">
    <source>
        <dbReference type="SAM" id="MobiDB-lite"/>
    </source>
</evidence>
<feature type="compositionally biased region" description="Basic and acidic residues" evidence="1">
    <location>
        <begin position="1"/>
        <end position="25"/>
    </location>
</feature>
<accession>A0A6J4Q346</accession>
<evidence type="ECO:0000313" key="2">
    <source>
        <dbReference type="EMBL" id="CAA9429420.1"/>
    </source>
</evidence>
<feature type="non-terminal residue" evidence="2">
    <location>
        <position position="36"/>
    </location>
</feature>
<proteinExistence type="predicted"/>
<feature type="non-terminal residue" evidence="2">
    <location>
        <position position="1"/>
    </location>
</feature>
<sequence>DASRRDAGGSARERAAHRLGERAGPEVRNAGVRARV</sequence>
<protein>
    <submittedName>
        <fullName evidence="2">Uncharacterized protein</fullName>
    </submittedName>
</protein>
<dbReference type="EMBL" id="CADCUW010000377">
    <property type="protein sequence ID" value="CAA9429420.1"/>
    <property type="molecule type" value="Genomic_DNA"/>
</dbReference>
<reference evidence="2" key="1">
    <citation type="submission" date="2020-02" db="EMBL/GenBank/DDBJ databases">
        <authorList>
            <person name="Meier V. D."/>
        </authorList>
    </citation>
    <scope>NUCLEOTIDE SEQUENCE</scope>
    <source>
        <strain evidence="2">AVDCRST_MAG01</strain>
    </source>
</reference>